<dbReference type="SUPFAM" id="SSF57277">
    <property type="entry name" value="Granulin repeat"/>
    <property type="match status" value="2"/>
</dbReference>
<feature type="chain" id="PRO_5043775577" description="Granulins domain-containing protein" evidence="5">
    <location>
        <begin position="18"/>
        <end position="316"/>
    </location>
</feature>
<feature type="domain" description="Granulins" evidence="6">
    <location>
        <begin position="51"/>
        <end position="64"/>
    </location>
</feature>
<dbReference type="GO" id="GO:0005576">
    <property type="term" value="C:extracellular region"/>
    <property type="evidence" value="ECO:0007669"/>
    <property type="project" value="UniProtKB-SubCell"/>
</dbReference>
<gene>
    <name evidence="7" type="ORF">AALO_G00257640</name>
</gene>
<dbReference type="Pfam" id="PF00396">
    <property type="entry name" value="Granulin"/>
    <property type="match status" value="3"/>
</dbReference>
<dbReference type="PANTHER" id="PTHR12274">
    <property type="entry name" value="GRANULIN"/>
    <property type="match status" value="1"/>
</dbReference>
<dbReference type="SMART" id="SM00277">
    <property type="entry name" value="GRAN"/>
    <property type="match status" value="3"/>
</dbReference>
<keyword evidence="4" id="KW-1015">Disulfide bond</keyword>
<comment type="subcellular location">
    <subcellularLocation>
        <location evidence="1">Secreted</location>
    </subcellularLocation>
</comment>
<keyword evidence="3" id="KW-0964">Secreted</keyword>
<dbReference type="EMBL" id="JADWDJ010000020">
    <property type="protein sequence ID" value="KAG5264750.1"/>
    <property type="molecule type" value="Genomic_DNA"/>
</dbReference>
<feature type="signal peptide" evidence="5">
    <location>
        <begin position="1"/>
        <end position="17"/>
    </location>
</feature>
<reference evidence="7" key="1">
    <citation type="submission" date="2020-10" db="EMBL/GenBank/DDBJ databases">
        <title>Chromosome-scale genome assembly of the Allis shad, Alosa alosa.</title>
        <authorList>
            <person name="Margot Z."/>
            <person name="Christophe K."/>
            <person name="Cabau C."/>
            <person name="Louis A."/>
            <person name="Berthelot C."/>
            <person name="Parey E."/>
            <person name="Roest Crollius H."/>
            <person name="Montfort J."/>
            <person name="Robinson-Rechavi M."/>
            <person name="Bucao C."/>
            <person name="Bouchez O."/>
            <person name="Gislard M."/>
            <person name="Lluch J."/>
            <person name="Milhes M."/>
            <person name="Lampietro C."/>
            <person name="Lopez Roques C."/>
            <person name="Donnadieu C."/>
            <person name="Braasch I."/>
            <person name="Desvignes T."/>
            <person name="Postlethwait J."/>
            <person name="Bobe J."/>
            <person name="Guiguen Y."/>
        </authorList>
    </citation>
    <scope>NUCLEOTIDE SEQUENCE</scope>
    <source>
        <strain evidence="7">M-15738</strain>
        <tissue evidence="7">Blood</tissue>
    </source>
</reference>
<keyword evidence="5" id="KW-0732">Signal</keyword>
<proteinExistence type="inferred from homology"/>
<keyword evidence="8" id="KW-1185">Reference proteome</keyword>
<accession>A0AAV6FPV8</accession>
<evidence type="ECO:0000259" key="6">
    <source>
        <dbReference type="PROSITE" id="PS00799"/>
    </source>
</evidence>
<feature type="domain" description="Granulins" evidence="6">
    <location>
        <begin position="149"/>
        <end position="162"/>
    </location>
</feature>
<evidence type="ECO:0000256" key="2">
    <source>
        <dbReference type="ARBA" id="ARBA00010093"/>
    </source>
</evidence>
<dbReference type="InterPro" id="IPR039036">
    <property type="entry name" value="Granulin_fam"/>
</dbReference>
<evidence type="ECO:0000256" key="4">
    <source>
        <dbReference type="ARBA" id="ARBA00023157"/>
    </source>
</evidence>
<dbReference type="Proteomes" id="UP000823561">
    <property type="component" value="Chromosome 20"/>
</dbReference>
<comment type="caution">
    <text evidence="7">The sequence shown here is derived from an EMBL/GenBank/DDBJ whole genome shotgun (WGS) entry which is preliminary data.</text>
</comment>
<dbReference type="PANTHER" id="PTHR12274:SF3">
    <property type="entry name" value="PROGRANULIN"/>
    <property type="match status" value="1"/>
</dbReference>
<dbReference type="AlphaFoldDB" id="A0AAV6FPV8"/>
<name>A0AAV6FPV8_9TELE</name>
<evidence type="ECO:0000256" key="3">
    <source>
        <dbReference type="ARBA" id="ARBA00022525"/>
    </source>
</evidence>
<protein>
    <recommendedName>
        <fullName evidence="6">Granulins domain-containing protein</fullName>
    </recommendedName>
</protein>
<sequence>MLSRAALVSFWVGLVSARVICPDGRVCPEKNTCCLTEGGYGCCIYPSAVCCSDQLHCCPAGYHCSEAAQSCMKDGLPWFRLPWYKNTPAKEPEMTLFKPDSETNSIQEKPSGVSVVWCDNFYYCLDGATCCRYVYGSWFCCIYTLGQCCRDGIHCCPYGTHCDVTSTHCLKGGLGIAATPQLPALRSDKAQLDPCCLSEAGCCQVGFHCDRELRACVRDFAAPVPWVTLELAPGDGSVALTTQVIRCDGRFYCPDGNSCCKSPTGEWGCCPYPLGQCCLDGKHCCEYKWKCDPTSMSCVKGDTNIPSSAMREIQLL</sequence>
<evidence type="ECO:0000313" key="8">
    <source>
        <dbReference type="Proteomes" id="UP000823561"/>
    </source>
</evidence>
<dbReference type="InterPro" id="IPR037277">
    <property type="entry name" value="Granulin_sf"/>
</dbReference>
<dbReference type="InterPro" id="IPR000118">
    <property type="entry name" value="Granulin"/>
</dbReference>
<dbReference type="PROSITE" id="PS00799">
    <property type="entry name" value="GRANULINS"/>
    <property type="match status" value="2"/>
</dbReference>
<evidence type="ECO:0000256" key="5">
    <source>
        <dbReference type="SAM" id="SignalP"/>
    </source>
</evidence>
<organism evidence="7 8">
    <name type="scientific">Alosa alosa</name>
    <name type="common">allis shad</name>
    <dbReference type="NCBI Taxonomy" id="278164"/>
    <lineage>
        <taxon>Eukaryota</taxon>
        <taxon>Metazoa</taxon>
        <taxon>Chordata</taxon>
        <taxon>Craniata</taxon>
        <taxon>Vertebrata</taxon>
        <taxon>Euteleostomi</taxon>
        <taxon>Actinopterygii</taxon>
        <taxon>Neopterygii</taxon>
        <taxon>Teleostei</taxon>
        <taxon>Clupei</taxon>
        <taxon>Clupeiformes</taxon>
        <taxon>Clupeoidei</taxon>
        <taxon>Clupeidae</taxon>
        <taxon>Alosa</taxon>
    </lineage>
</organism>
<dbReference type="Gene3D" id="2.10.25.160">
    <property type="entry name" value="Granulin"/>
    <property type="match status" value="3"/>
</dbReference>
<evidence type="ECO:0000313" key="7">
    <source>
        <dbReference type="EMBL" id="KAG5264750.1"/>
    </source>
</evidence>
<comment type="similarity">
    <text evidence="2">Belongs to the granulin family.</text>
</comment>
<evidence type="ECO:0000256" key="1">
    <source>
        <dbReference type="ARBA" id="ARBA00004613"/>
    </source>
</evidence>